<name>A0A7T5RK41_9BACT</name>
<sequence length="211" mass="23733">MALFGASQDTIEKERKESFRKGFNEGIYALFYQLGYVNKGSGKAVEDAVSQFGIADGDLEENLVPFLTAAYVDGCKDAEDEMPSRAELKLGLNFLVRRVIEPEPKKDQKSKKEELEEKRATVKRELLKRLEPHGFIEYTLPYIGDSSQEGYLSSIPVHATVHQLISHAGTVAQELNVKITCRFCCYTNIKTVCLVFEFLDTRFAVGPKVPE</sequence>
<dbReference type="AlphaFoldDB" id="A0A7T5RK41"/>
<protein>
    <submittedName>
        <fullName evidence="1">Uncharacterized protein</fullName>
    </submittedName>
</protein>
<evidence type="ECO:0000313" key="1">
    <source>
        <dbReference type="EMBL" id="QQG45594.1"/>
    </source>
</evidence>
<dbReference type="EMBL" id="CP066690">
    <property type="protein sequence ID" value="QQG45594.1"/>
    <property type="molecule type" value="Genomic_DNA"/>
</dbReference>
<accession>A0A7T5RK41</accession>
<proteinExistence type="predicted"/>
<reference evidence="1 2" key="1">
    <citation type="submission" date="2020-07" db="EMBL/GenBank/DDBJ databases">
        <title>Huge and variable diversity of episymbiotic CPR bacteria and DPANN archaea in groundwater ecosystems.</title>
        <authorList>
            <person name="He C.Y."/>
            <person name="Keren R."/>
            <person name="Whittaker M."/>
            <person name="Farag I.F."/>
            <person name="Doudna J."/>
            <person name="Cate J.H.D."/>
            <person name="Banfield J.F."/>
        </authorList>
    </citation>
    <scope>NUCLEOTIDE SEQUENCE [LARGE SCALE GENOMIC DNA]</scope>
    <source>
        <strain evidence="1">NC_groundwater_541_Ag_S-0.1um_46_50</strain>
    </source>
</reference>
<evidence type="ECO:0000313" key="2">
    <source>
        <dbReference type="Proteomes" id="UP000595618"/>
    </source>
</evidence>
<gene>
    <name evidence="1" type="ORF">HYW89_01570</name>
</gene>
<organism evidence="1 2">
    <name type="scientific">Candidatus Sungiibacteriota bacterium</name>
    <dbReference type="NCBI Taxonomy" id="2750080"/>
    <lineage>
        <taxon>Bacteria</taxon>
        <taxon>Candidatus Sungiibacteriota</taxon>
    </lineage>
</organism>
<dbReference type="Proteomes" id="UP000595618">
    <property type="component" value="Chromosome"/>
</dbReference>